<gene>
    <name evidence="1" type="ORF">AVDCRST_MAG02-3446</name>
</gene>
<evidence type="ECO:0008006" key="2">
    <source>
        <dbReference type="Google" id="ProtNLM"/>
    </source>
</evidence>
<proteinExistence type="predicted"/>
<organism evidence="1">
    <name type="scientific">uncultured Rubrobacteraceae bacterium</name>
    <dbReference type="NCBI Taxonomy" id="349277"/>
    <lineage>
        <taxon>Bacteria</taxon>
        <taxon>Bacillati</taxon>
        <taxon>Actinomycetota</taxon>
        <taxon>Rubrobacteria</taxon>
        <taxon>Rubrobacterales</taxon>
        <taxon>Rubrobacteraceae</taxon>
        <taxon>environmental samples</taxon>
    </lineage>
</organism>
<evidence type="ECO:0000313" key="1">
    <source>
        <dbReference type="EMBL" id="CAA9468733.1"/>
    </source>
</evidence>
<sequence length="70" mass="7735">MSERSAQSQPPGRYTVEIVSGEMRQKSHQQSVQRALDEGSAHGWRLVSATTTNASGSWVTGVYWDTAPER</sequence>
<name>A0A6J4RAH4_9ACTN</name>
<dbReference type="EMBL" id="CADCVH010000101">
    <property type="protein sequence ID" value="CAA9468733.1"/>
    <property type="molecule type" value="Genomic_DNA"/>
</dbReference>
<reference evidence="1" key="1">
    <citation type="submission" date="2020-02" db="EMBL/GenBank/DDBJ databases">
        <authorList>
            <person name="Meier V. D."/>
        </authorList>
    </citation>
    <scope>NUCLEOTIDE SEQUENCE</scope>
    <source>
        <strain evidence="1">AVDCRST_MAG02</strain>
    </source>
</reference>
<accession>A0A6J4RAH4</accession>
<protein>
    <recommendedName>
        <fullName evidence="2">DUF4177 domain-containing protein</fullName>
    </recommendedName>
</protein>
<dbReference type="AlphaFoldDB" id="A0A6J4RAH4"/>